<keyword evidence="9 16" id="KW-0521">NADP</keyword>
<dbReference type="GO" id="GO:0005829">
    <property type="term" value="C:cytosol"/>
    <property type="evidence" value="ECO:0007669"/>
    <property type="project" value="TreeGrafter"/>
</dbReference>
<dbReference type="InterPro" id="IPR016167">
    <property type="entry name" value="FAD-bd_PCMH_sub1"/>
</dbReference>
<evidence type="ECO:0000313" key="18">
    <source>
        <dbReference type="EMBL" id="QNH54038.1"/>
    </source>
</evidence>
<evidence type="ECO:0000256" key="9">
    <source>
        <dbReference type="ARBA" id="ARBA00022857"/>
    </source>
</evidence>
<reference evidence="18 19" key="1">
    <citation type="submission" date="2020-07" db="EMBL/GenBank/DDBJ databases">
        <title>Complete genome and description of Selenomonas timonensis sp. nov., a new bacterium isolated from a gingivitis subject.</title>
        <authorList>
            <person name="Antezack A."/>
        </authorList>
    </citation>
    <scope>NUCLEOTIDE SEQUENCE [LARGE SCALE GENOMIC DNA]</scope>
    <source>
        <strain evidence="18 19">Marseille-Q3039</strain>
    </source>
</reference>
<evidence type="ECO:0000256" key="10">
    <source>
        <dbReference type="ARBA" id="ARBA00022960"/>
    </source>
</evidence>
<dbReference type="PANTHER" id="PTHR21071:SF4">
    <property type="entry name" value="UDP-N-ACETYLENOLPYRUVOYLGLUCOSAMINE REDUCTASE"/>
    <property type="match status" value="1"/>
</dbReference>
<dbReference type="GO" id="GO:0071555">
    <property type="term" value="P:cell wall organization"/>
    <property type="evidence" value="ECO:0007669"/>
    <property type="project" value="UniProtKB-KW"/>
</dbReference>
<evidence type="ECO:0000256" key="6">
    <source>
        <dbReference type="ARBA" id="ARBA00022618"/>
    </source>
</evidence>
<dbReference type="EMBL" id="CP060204">
    <property type="protein sequence ID" value="QNH54038.1"/>
    <property type="molecule type" value="Genomic_DNA"/>
</dbReference>
<feature type="domain" description="FAD-binding PCMH-type" evidence="17">
    <location>
        <begin position="31"/>
        <end position="197"/>
    </location>
</feature>
<dbReference type="InterPro" id="IPR011601">
    <property type="entry name" value="MurB_C"/>
</dbReference>
<dbReference type="GO" id="GO:0008360">
    <property type="term" value="P:regulation of cell shape"/>
    <property type="evidence" value="ECO:0007669"/>
    <property type="project" value="UniProtKB-KW"/>
</dbReference>
<keyword evidence="19" id="KW-1185">Reference proteome</keyword>
<dbReference type="NCBIfam" id="TIGR00179">
    <property type="entry name" value="murB"/>
    <property type="match status" value="1"/>
</dbReference>
<feature type="active site" evidence="16">
    <location>
        <position position="296"/>
    </location>
</feature>
<evidence type="ECO:0000256" key="13">
    <source>
        <dbReference type="ARBA" id="ARBA00023306"/>
    </source>
</evidence>
<sequence>MNKEFVRACYREFDAARLFADAPMRFHTTFRIGGPADLLFYPKTTEEVQRIIRMAREYGEKVTLLGNGSNLLVRDGGIRGLVIQFSYKMAAVVREGTDLIIGAGALLRDAAARAQEYGLSGLEFACGIPGSIGGAIFMNAGAYDDEMKSVVVSVKTVTRDGELHLYSAEDLDFGYRHSIFHGCDEAICETRLHLHEDDKALILARMEDLNQRRESKQPLSYPSAGSTFKRPPGYFAGTLIDQTGLKGLTVGGAQVSQKHAGFVINIGNATADDVQQLISIVQKRVYAAHGVQLFPELRIIGEA</sequence>
<dbReference type="InterPro" id="IPR016166">
    <property type="entry name" value="FAD-bd_PCMH"/>
</dbReference>
<evidence type="ECO:0000313" key="19">
    <source>
        <dbReference type="Proteomes" id="UP000515480"/>
    </source>
</evidence>
<dbReference type="GO" id="GO:0009252">
    <property type="term" value="P:peptidoglycan biosynthetic process"/>
    <property type="evidence" value="ECO:0007669"/>
    <property type="project" value="UniProtKB-UniRule"/>
</dbReference>
<dbReference type="Gene3D" id="3.30.465.10">
    <property type="match status" value="1"/>
</dbReference>
<dbReference type="Pfam" id="PF01565">
    <property type="entry name" value="FAD_binding_4"/>
    <property type="match status" value="1"/>
</dbReference>
<dbReference type="SUPFAM" id="SSF56176">
    <property type="entry name" value="FAD-binding/transporter-associated domain-like"/>
    <property type="match status" value="1"/>
</dbReference>
<evidence type="ECO:0000256" key="3">
    <source>
        <dbReference type="ARBA" id="ARBA00004496"/>
    </source>
</evidence>
<dbReference type="HAMAP" id="MF_00037">
    <property type="entry name" value="MurB"/>
    <property type="match status" value="1"/>
</dbReference>
<dbReference type="SUPFAM" id="SSF56194">
    <property type="entry name" value="Uridine diphospho-N-Acetylenolpyruvylglucosamine reductase, MurB, C-terminal domain"/>
    <property type="match status" value="1"/>
</dbReference>
<dbReference type="GO" id="GO:0051301">
    <property type="term" value="P:cell division"/>
    <property type="evidence" value="ECO:0007669"/>
    <property type="project" value="UniProtKB-KW"/>
</dbReference>
<organism evidence="18 19">
    <name type="scientific">Selenomonas timonae</name>
    <dbReference type="NCBI Taxonomy" id="2754044"/>
    <lineage>
        <taxon>Bacteria</taxon>
        <taxon>Bacillati</taxon>
        <taxon>Bacillota</taxon>
        <taxon>Negativicutes</taxon>
        <taxon>Selenomonadales</taxon>
        <taxon>Selenomonadaceae</taxon>
        <taxon>Selenomonas</taxon>
    </lineage>
</organism>
<keyword evidence="8 16" id="KW-0274">FAD</keyword>
<keyword evidence="12 16" id="KW-0560">Oxidoreductase</keyword>
<proteinExistence type="inferred from homology"/>
<comment type="function">
    <text evidence="2 16">Cell wall formation.</text>
</comment>
<dbReference type="InterPro" id="IPR036318">
    <property type="entry name" value="FAD-bd_PCMH-like_sf"/>
</dbReference>
<dbReference type="AlphaFoldDB" id="A0A7G7VIU5"/>
<dbReference type="Gene3D" id="3.90.78.10">
    <property type="entry name" value="UDP-N-acetylenolpyruvoylglucosamine reductase, C-terminal domain"/>
    <property type="match status" value="1"/>
</dbReference>
<evidence type="ECO:0000259" key="17">
    <source>
        <dbReference type="PROSITE" id="PS51387"/>
    </source>
</evidence>
<comment type="cofactor">
    <cofactor evidence="1 16">
        <name>FAD</name>
        <dbReference type="ChEBI" id="CHEBI:57692"/>
    </cofactor>
</comment>
<dbReference type="InterPro" id="IPR006094">
    <property type="entry name" value="Oxid_FAD_bind_N"/>
</dbReference>
<keyword evidence="10 16" id="KW-0133">Cell shape</keyword>
<dbReference type="Pfam" id="PF02873">
    <property type="entry name" value="MurB_C"/>
    <property type="match status" value="1"/>
</dbReference>
<name>A0A7G7VIU5_9FIRM</name>
<evidence type="ECO:0000256" key="14">
    <source>
        <dbReference type="ARBA" id="ARBA00023316"/>
    </source>
</evidence>
<keyword evidence="7 16" id="KW-0285">Flavoprotein</keyword>
<gene>
    <name evidence="16 18" type="primary">murB</name>
    <name evidence="18" type="ORF">H1B31_09270</name>
</gene>
<comment type="pathway">
    <text evidence="4 16">Cell wall biogenesis; peptidoglycan biosynthesis.</text>
</comment>
<keyword evidence="11 16" id="KW-0573">Peptidoglycan synthesis</keyword>
<keyword evidence="5 16" id="KW-0963">Cytoplasm</keyword>
<dbReference type="KEGG" id="stim:H1B31_09270"/>
<dbReference type="EC" id="1.3.1.98" evidence="16"/>
<evidence type="ECO:0000256" key="2">
    <source>
        <dbReference type="ARBA" id="ARBA00003921"/>
    </source>
</evidence>
<comment type="similarity">
    <text evidence="16">Belongs to the MurB family.</text>
</comment>
<dbReference type="Proteomes" id="UP000515480">
    <property type="component" value="Chromosome"/>
</dbReference>
<evidence type="ECO:0000256" key="11">
    <source>
        <dbReference type="ARBA" id="ARBA00022984"/>
    </source>
</evidence>
<protein>
    <recommendedName>
        <fullName evidence="16">UDP-N-acetylenolpyruvoylglucosamine reductase</fullName>
        <ecNumber evidence="16">1.3.1.98</ecNumber>
    </recommendedName>
    <alternativeName>
        <fullName evidence="16">UDP-N-acetylmuramate dehydrogenase</fullName>
    </alternativeName>
</protein>
<dbReference type="InterPro" id="IPR036635">
    <property type="entry name" value="MurB_C_sf"/>
</dbReference>
<keyword evidence="13 16" id="KW-0131">Cell cycle</keyword>
<dbReference type="InterPro" id="IPR003170">
    <property type="entry name" value="MurB"/>
</dbReference>
<dbReference type="UniPathway" id="UPA00219"/>
<dbReference type="Gene3D" id="3.30.43.10">
    <property type="entry name" value="Uridine Diphospho-n-acetylenolpyruvylglucosamine Reductase, domain 2"/>
    <property type="match status" value="1"/>
</dbReference>
<evidence type="ECO:0000256" key="15">
    <source>
        <dbReference type="ARBA" id="ARBA00048914"/>
    </source>
</evidence>
<accession>A0A7G7VIU5</accession>
<dbReference type="InterPro" id="IPR016169">
    <property type="entry name" value="FAD-bd_PCMH_sub2"/>
</dbReference>
<evidence type="ECO:0000256" key="8">
    <source>
        <dbReference type="ARBA" id="ARBA00022827"/>
    </source>
</evidence>
<dbReference type="RefSeq" id="WP_185980107.1">
    <property type="nucleotide sequence ID" value="NZ_CP060204.1"/>
</dbReference>
<dbReference type="PANTHER" id="PTHR21071">
    <property type="entry name" value="UDP-N-ACETYLENOLPYRUVOYLGLUCOSAMINE REDUCTASE"/>
    <property type="match status" value="1"/>
</dbReference>
<evidence type="ECO:0000256" key="16">
    <source>
        <dbReference type="HAMAP-Rule" id="MF_00037"/>
    </source>
</evidence>
<evidence type="ECO:0000256" key="12">
    <source>
        <dbReference type="ARBA" id="ARBA00023002"/>
    </source>
</evidence>
<evidence type="ECO:0000256" key="4">
    <source>
        <dbReference type="ARBA" id="ARBA00004752"/>
    </source>
</evidence>
<comment type="subcellular location">
    <subcellularLocation>
        <location evidence="3 16">Cytoplasm</location>
    </subcellularLocation>
</comment>
<dbReference type="PROSITE" id="PS51387">
    <property type="entry name" value="FAD_PCMH"/>
    <property type="match status" value="1"/>
</dbReference>
<dbReference type="GO" id="GO:0071949">
    <property type="term" value="F:FAD binding"/>
    <property type="evidence" value="ECO:0007669"/>
    <property type="project" value="InterPro"/>
</dbReference>
<keyword evidence="6 16" id="KW-0132">Cell division</keyword>
<evidence type="ECO:0000256" key="7">
    <source>
        <dbReference type="ARBA" id="ARBA00022630"/>
    </source>
</evidence>
<keyword evidence="14 16" id="KW-0961">Cell wall biogenesis/degradation</keyword>
<comment type="catalytic activity">
    <reaction evidence="15 16">
        <text>UDP-N-acetyl-alpha-D-muramate + NADP(+) = UDP-N-acetyl-3-O-(1-carboxyvinyl)-alpha-D-glucosamine + NADPH + H(+)</text>
        <dbReference type="Rhea" id="RHEA:12248"/>
        <dbReference type="ChEBI" id="CHEBI:15378"/>
        <dbReference type="ChEBI" id="CHEBI:57783"/>
        <dbReference type="ChEBI" id="CHEBI:58349"/>
        <dbReference type="ChEBI" id="CHEBI:68483"/>
        <dbReference type="ChEBI" id="CHEBI:70757"/>
        <dbReference type="EC" id="1.3.1.98"/>
    </reaction>
</comment>
<evidence type="ECO:0000256" key="5">
    <source>
        <dbReference type="ARBA" id="ARBA00022490"/>
    </source>
</evidence>
<dbReference type="GO" id="GO:0008762">
    <property type="term" value="F:UDP-N-acetylmuramate dehydrogenase activity"/>
    <property type="evidence" value="ECO:0007669"/>
    <property type="project" value="UniProtKB-UniRule"/>
</dbReference>
<feature type="active site" description="Proton donor" evidence="16">
    <location>
        <position position="226"/>
    </location>
</feature>
<dbReference type="NCBIfam" id="NF010480">
    <property type="entry name" value="PRK13905.1"/>
    <property type="match status" value="1"/>
</dbReference>
<evidence type="ECO:0000256" key="1">
    <source>
        <dbReference type="ARBA" id="ARBA00001974"/>
    </source>
</evidence>
<feature type="active site" evidence="16">
    <location>
        <position position="176"/>
    </location>
</feature>